<feature type="chain" id="PRO_5001937489" evidence="8">
    <location>
        <begin position="21"/>
        <end position="175"/>
    </location>
</feature>
<keyword evidence="5" id="KW-0430">Lectin</keyword>
<comment type="similarity">
    <text evidence="2">Belongs to the fucolectin family.</text>
</comment>
<feature type="signal peptide" evidence="8">
    <location>
        <begin position="1"/>
        <end position="20"/>
    </location>
</feature>
<dbReference type="Gene3D" id="2.60.120.260">
    <property type="entry name" value="Galactose-binding domain-like"/>
    <property type="match status" value="1"/>
</dbReference>
<keyword evidence="7" id="KW-1015">Disulfide bond</keyword>
<evidence type="ECO:0000256" key="3">
    <source>
        <dbReference type="ARBA" id="ARBA00011233"/>
    </source>
</evidence>
<dbReference type="EMBL" id="GBSI01000928">
    <property type="protein sequence ID" value="JAC95568.1"/>
    <property type="molecule type" value="Transcribed_RNA"/>
</dbReference>
<dbReference type="GO" id="GO:0001868">
    <property type="term" value="P:regulation of complement activation, lectin pathway"/>
    <property type="evidence" value="ECO:0007669"/>
    <property type="project" value="UniProtKB-ARBA"/>
</dbReference>
<keyword evidence="6" id="KW-0106">Calcium</keyword>
<proteinExistence type="inferred from homology"/>
<evidence type="ECO:0000256" key="7">
    <source>
        <dbReference type="ARBA" id="ARBA00023157"/>
    </source>
</evidence>
<evidence type="ECO:0000256" key="4">
    <source>
        <dbReference type="ARBA" id="ARBA00022723"/>
    </source>
</evidence>
<keyword evidence="8" id="KW-0732">Signal</keyword>
<feature type="domain" description="Fucolectin tachylectin-4 pentraxin-1" evidence="9">
    <location>
        <begin position="32"/>
        <end position="175"/>
    </location>
</feature>
<dbReference type="PANTHER" id="PTHR45713">
    <property type="entry name" value="FTP DOMAIN-CONTAINING PROTEIN"/>
    <property type="match status" value="1"/>
</dbReference>
<dbReference type="InterPro" id="IPR006585">
    <property type="entry name" value="FTP1"/>
</dbReference>
<evidence type="ECO:0000256" key="5">
    <source>
        <dbReference type="ARBA" id="ARBA00022734"/>
    </source>
</evidence>
<evidence type="ECO:0000256" key="8">
    <source>
        <dbReference type="SAM" id="SignalP"/>
    </source>
</evidence>
<dbReference type="SUPFAM" id="SSF49785">
    <property type="entry name" value="Galactose-binding domain-like"/>
    <property type="match status" value="1"/>
</dbReference>
<comment type="subunit">
    <text evidence="3">Homotrimer.</text>
</comment>
<evidence type="ECO:0000313" key="10">
    <source>
        <dbReference type="EMBL" id="JAC95568.1"/>
    </source>
</evidence>
<dbReference type="GO" id="GO:0010185">
    <property type="term" value="P:regulation of cellular defense response"/>
    <property type="evidence" value="ECO:0007669"/>
    <property type="project" value="UniProtKB-ARBA"/>
</dbReference>
<name>A0A098LYP9_9SAUR</name>
<dbReference type="InterPro" id="IPR051941">
    <property type="entry name" value="BG_Antigen-Binding_Lectin"/>
</dbReference>
<protein>
    <submittedName>
        <fullName evidence="10">Fucolectin-5</fullName>
    </submittedName>
</protein>
<evidence type="ECO:0000259" key="9">
    <source>
        <dbReference type="SMART" id="SM00607"/>
    </source>
</evidence>
<organism evidence="10">
    <name type="scientific">Hypsiglena sp. JMG-2014</name>
    <dbReference type="NCBI Taxonomy" id="1550645"/>
    <lineage>
        <taxon>Eukaryota</taxon>
        <taxon>Metazoa</taxon>
        <taxon>Chordata</taxon>
        <taxon>Craniata</taxon>
        <taxon>Vertebrata</taxon>
        <taxon>Euteleostomi</taxon>
        <taxon>Lepidosauria</taxon>
        <taxon>Squamata</taxon>
        <taxon>Bifurcata</taxon>
        <taxon>Unidentata</taxon>
        <taxon>Episquamata</taxon>
        <taxon>Toxicofera</taxon>
        <taxon>Serpentes</taxon>
        <taxon>Colubroidea</taxon>
        <taxon>Dipsadidae</taxon>
        <taxon>Hypsiglena</taxon>
    </lineage>
</organism>
<dbReference type="InterPro" id="IPR008979">
    <property type="entry name" value="Galactose-bd-like_sf"/>
</dbReference>
<dbReference type="GO" id="GO:0046872">
    <property type="term" value="F:metal ion binding"/>
    <property type="evidence" value="ECO:0007669"/>
    <property type="project" value="UniProtKB-KW"/>
</dbReference>
<comment type="function">
    <text evidence="1">Acts as a defensive agent. Recognizes blood group fucosylated oligosaccharides including A, B, H and Lewis B-type antigens. Does not recognize Lewis A antigen and has low affinity for monovalent haptens.</text>
</comment>
<accession>A0A098LYP9</accession>
<reference evidence="10" key="1">
    <citation type="submission" date="2014-09" db="EMBL/GenBank/DDBJ databases">
        <title>RNA-seq and high-definition mass spectrometry reveal the complex and divergent venoms of two rear-fanged colubrid snakes.</title>
        <authorList>
            <person name="McGivern J.J."/>
            <person name="Wray K.P."/>
            <person name="Margres M.J."/>
            <person name="Couch M.E."/>
            <person name="Mackessy S.P."/>
            <person name="Rokyta D.R."/>
        </authorList>
    </citation>
    <scope>NUCLEOTIDE SEQUENCE</scope>
    <source>
        <tissue evidence="10">Venom gland</tissue>
    </source>
</reference>
<sequence>MLIVWGGLLAVTLLAGPAAAQSCRPLPIGAGGKNLALGKPASQSSIHHHDIIGSADKAVDGNCNGDWYNKSCTHTKNEMNPWWFVDLEESQRIYAVLVKNRDGCCGQRLYKAEVRLGDSLKDHGRTNYLCGIILNAGLGSITTIYCNGHKGRYVSVHLPGKDYLTLCEVEVYSTK</sequence>
<dbReference type="SMART" id="SM00607">
    <property type="entry name" value="FTP"/>
    <property type="match status" value="1"/>
</dbReference>
<dbReference type="Pfam" id="PF22633">
    <property type="entry name" value="F5_F8_type_C_2"/>
    <property type="match status" value="1"/>
</dbReference>
<evidence type="ECO:0000256" key="1">
    <source>
        <dbReference type="ARBA" id="ARBA00002219"/>
    </source>
</evidence>
<evidence type="ECO:0000256" key="2">
    <source>
        <dbReference type="ARBA" id="ARBA00010147"/>
    </source>
</evidence>
<dbReference type="AlphaFoldDB" id="A0A098LYP9"/>
<keyword evidence="4" id="KW-0479">Metal-binding</keyword>
<evidence type="ECO:0000256" key="6">
    <source>
        <dbReference type="ARBA" id="ARBA00022837"/>
    </source>
</evidence>
<dbReference type="GO" id="GO:0042806">
    <property type="term" value="F:fucose binding"/>
    <property type="evidence" value="ECO:0007669"/>
    <property type="project" value="UniProtKB-ARBA"/>
</dbReference>
<dbReference type="PANTHER" id="PTHR45713:SF11">
    <property type="entry name" value="FUCOLECTIN TACHYLECTIN-4 PENTRAXIN-1 DOMAIN-CONTAINING PROTEIN"/>
    <property type="match status" value="1"/>
</dbReference>